<organism evidence="2 3">
    <name type="scientific">Dokdonella ginsengisoli</name>
    <dbReference type="NCBI Taxonomy" id="363846"/>
    <lineage>
        <taxon>Bacteria</taxon>
        <taxon>Pseudomonadati</taxon>
        <taxon>Pseudomonadota</taxon>
        <taxon>Gammaproteobacteria</taxon>
        <taxon>Lysobacterales</taxon>
        <taxon>Rhodanobacteraceae</taxon>
        <taxon>Dokdonella</taxon>
    </lineage>
</organism>
<dbReference type="PROSITE" id="PS51257">
    <property type="entry name" value="PROKAR_LIPOPROTEIN"/>
    <property type="match status" value="1"/>
</dbReference>
<accession>A0ABV9QUP4</accession>
<proteinExistence type="predicted"/>
<dbReference type="RefSeq" id="WP_380020162.1">
    <property type="nucleotide sequence ID" value="NZ_JBHSHD010000007.1"/>
</dbReference>
<feature type="signal peptide" evidence="1">
    <location>
        <begin position="1"/>
        <end position="20"/>
    </location>
</feature>
<evidence type="ECO:0008006" key="4">
    <source>
        <dbReference type="Google" id="ProtNLM"/>
    </source>
</evidence>
<keyword evidence="1" id="KW-0732">Signal</keyword>
<reference evidence="3" key="1">
    <citation type="journal article" date="2019" name="Int. J. Syst. Evol. Microbiol.">
        <title>The Global Catalogue of Microorganisms (GCM) 10K type strain sequencing project: providing services to taxonomists for standard genome sequencing and annotation.</title>
        <authorList>
            <consortium name="The Broad Institute Genomics Platform"/>
            <consortium name="The Broad Institute Genome Sequencing Center for Infectious Disease"/>
            <person name="Wu L."/>
            <person name="Ma J."/>
        </authorList>
    </citation>
    <scope>NUCLEOTIDE SEQUENCE [LARGE SCALE GENOMIC DNA]</scope>
    <source>
        <strain evidence="3">CCUG 30340</strain>
    </source>
</reference>
<evidence type="ECO:0000313" key="2">
    <source>
        <dbReference type="EMBL" id="MFC4820319.1"/>
    </source>
</evidence>
<sequence length="93" mass="10633">MTNTARTIIACVAFALSACAQVPSDASCQRKFSDAEVEGLLYRQVRRLEPGKVYVNWKNCTYHVLYYPLPVTPDEQKIFALDSDGKLLERREY</sequence>
<keyword evidence="3" id="KW-1185">Reference proteome</keyword>
<evidence type="ECO:0000313" key="3">
    <source>
        <dbReference type="Proteomes" id="UP001595886"/>
    </source>
</evidence>
<feature type="chain" id="PRO_5047107097" description="PepSY domain-containing protein" evidence="1">
    <location>
        <begin position="21"/>
        <end position="93"/>
    </location>
</feature>
<dbReference type="EMBL" id="JBHSHD010000007">
    <property type="protein sequence ID" value="MFC4820319.1"/>
    <property type="molecule type" value="Genomic_DNA"/>
</dbReference>
<gene>
    <name evidence="2" type="ORF">ACFO6Q_08285</name>
</gene>
<comment type="caution">
    <text evidence="2">The sequence shown here is derived from an EMBL/GenBank/DDBJ whole genome shotgun (WGS) entry which is preliminary data.</text>
</comment>
<name>A0ABV9QUP4_9GAMM</name>
<evidence type="ECO:0000256" key="1">
    <source>
        <dbReference type="SAM" id="SignalP"/>
    </source>
</evidence>
<dbReference type="Proteomes" id="UP001595886">
    <property type="component" value="Unassembled WGS sequence"/>
</dbReference>
<protein>
    <recommendedName>
        <fullName evidence="4">PepSY domain-containing protein</fullName>
    </recommendedName>
</protein>